<protein>
    <submittedName>
        <fullName evidence="1">Uncharacterized protein</fullName>
    </submittedName>
</protein>
<dbReference type="EMBL" id="BLXT01007882">
    <property type="protein sequence ID" value="GFO43465.1"/>
    <property type="molecule type" value="Genomic_DNA"/>
</dbReference>
<dbReference type="AlphaFoldDB" id="A0AAV4DH62"/>
<name>A0AAV4DH62_9GAST</name>
<dbReference type="Proteomes" id="UP000735302">
    <property type="component" value="Unassembled WGS sequence"/>
</dbReference>
<reference evidence="1 2" key="1">
    <citation type="journal article" date="2021" name="Elife">
        <title>Chloroplast acquisition without the gene transfer in kleptoplastic sea slugs, Plakobranchus ocellatus.</title>
        <authorList>
            <person name="Maeda T."/>
            <person name="Takahashi S."/>
            <person name="Yoshida T."/>
            <person name="Shimamura S."/>
            <person name="Takaki Y."/>
            <person name="Nagai Y."/>
            <person name="Toyoda A."/>
            <person name="Suzuki Y."/>
            <person name="Arimoto A."/>
            <person name="Ishii H."/>
            <person name="Satoh N."/>
            <person name="Nishiyama T."/>
            <person name="Hasebe M."/>
            <person name="Maruyama T."/>
            <person name="Minagawa J."/>
            <person name="Obokata J."/>
            <person name="Shigenobu S."/>
        </authorList>
    </citation>
    <scope>NUCLEOTIDE SEQUENCE [LARGE SCALE GENOMIC DNA]</scope>
</reference>
<comment type="caution">
    <text evidence="1">The sequence shown here is derived from an EMBL/GenBank/DDBJ whole genome shotgun (WGS) entry which is preliminary data.</text>
</comment>
<gene>
    <name evidence="1" type="ORF">PoB_006997000</name>
</gene>
<proteinExistence type="predicted"/>
<accession>A0AAV4DH62</accession>
<sequence>MPSTVDATTPCIEITTTLYEYLYTHRLPLAMCGRGVKDGIYFIPTRHRIVYVHEIYTGVKECVYTCRLSAVAVVVQHKFSLVSDEHRNRNRGSWQTCSLGHKF</sequence>
<evidence type="ECO:0000313" key="1">
    <source>
        <dbReference type="EMBL" id="GFO43465.1"/>
    </source>
</evidence>
<organism evidence="1 2">
    <name type="scientific">Plakobranchus ocellatus</name>
    <dbReference type="NCBI Taxonomy" id="259542"/>
    <lineage>
        <taxon>Eukaryota</taxon>
        <taxon>Metazoa</taxon>
        <taxon>Spiralia</taxon>
        <taxon>Lophotrochozoa</taxon>
        <taxon>Mollusca</taxon>
        <taxon>Gastropoda</taxon>
        <taxon>Heterobranchia</taxon>
        <taxon>Euthyneura</taxon>
        <taxon>Panpulmonata</taxon>
        <taxon>Sacoglossa</taxon>
        <taxon>Placobranchoidea</taxon>
        <taxon>Plakobranchidae</taxon>
        <taxon>Plakobranchus</taxon>
    </lineage>
</organism>
<evidence type="ECO:0000313" key="2">
    <source>
        <dbReference type="Proteomes" id="UP000735302"/>
    </source>
</evidence>
<keyword evidence="2" id="KW-1185">Reference proteome</keyword>